<sequence>MHFSKLLLFAISTAALLLPRQDPTDSISDLLDTPEYQCAIDCKARYNNCFASRCCELPSCGMGDQQSCEEFKSLCAAQGGKCSCLPQCANLGTGLWLPECKC</sequence>
<evidence type="ECO:0000313" key="2">
    <source>
        <dbReference type="EMBL" id="KAF1808117.1"/>
    </source>
</evidence>
<name>A0A6G1FQP6_9PEZI</name>
<dbReference type="GeneID" id="54418910"/>
<reference evidence="2 4" key="1">
    <citation type="submission" date="2020-01" db="EMBL/GenBank/DDBJ databases">
        <authorList>
            <consortium name="DOE Joint Genome Institute"/>
            <person name="Haridas S."/>
            <person name="Albert R."/>
            <person name="Binder M."/>
            <person name="Bloem J."/>
            <person name="Labutti K."/>
            <person name="Salamov A."/>
            <person name="Andreopoulos B."/>
            <person name="Baker S.E."/>
            <person name="Barry K."/>
            <person name="Bills G."/>
            <person name="Bluhm B.H."/>
            <person name="Cannon C."/>
            <person name="Castanera R."/>
            <person name="Culley D.E."/>
            <person name="Daum C."/>
            <person name="Ezra D."/>
            <person name="Gonzalez J.B."/>
            <person name="Henrissat B."/>
            <person name="Kuo A."/>
            <person name="Liang C."/>
            <person name="Lipzen A."/>
            <person name="Lutzoni F."/>
            <person name="Magnuson J."/>
            <person name="Mondo S."/>
            <person name="Nolan M."/>
            <person name="Ohm R."/>
            <person name="Pangilinan J."/>
            <person name="Park H.-J."/>
            <person name="Ramirez L."/>
            <person name="Alfaro M."/>
            <person name="Sun H."/>
            <person name="Tritt A."/>
            <person name="Yoshinaga Y."/>
            <person name="Zwiers L.-H."/>
            <person name="Turgeon B.G."/>
            <person name="Goodwin S.B."/>
            <person name="Spatafora J.W."/>
            <person name="Crous P.W."/>
            <person name="Grigoriev I.V."/>
        </authorList>
    </citation>
    <scope>NUCLEOTIDE SEQUENCE</scope>
    <source>
        <strain evidence="2 4">CBS 781.70</strain>
    </source>
</reference>
<feature type="chain" id="PRO_5044631510" evidence="1">
    <location>
        <begin position="16"/>
        <end position="102"/>
    </location>
</feature>
<keyword evidence="3" id="KW-1185">Reference proteome</keyword>
<feature type="signal peptide" evidence="1">
    <location>
        <begin position="1"/>
        <end position="15"/>
    </location>
</feature>
<keyword evidence="1" id="KW-0732">Signal</keyword>
<evidence type="ECO:0000313" key="3">
    <source>
        <dbReference type="Proteomes" id="UP000504638"/>
    </source>
</evidence>
<dbReference type="RefSeq" id="XP_033529748.1">
    <property type="nucleotide sequence ID" value="XM_033678340.1"/>
</dbReference>
<dbReference type="EMBL" id="ML975190">
    <property type="protein sequence ID" value="KAF1808117.1"/>
    <property type="molecule type" value="Genomic_DNA"/>
</dbReference>
<protein>
    <submittedName>
        <fullName evidence="2 4">Uncharacterized protein</fullName>
    </submittedName>
</protein>
<dbReference type="AlphaFoldDB" id="A0A6G1FQP6"/>
<reference evidence="4" key="3">
    <citation type="submission" date="2025-04" db="UniProtKB">
        <authorList>
            <consortium name="RefSeq"/>
        </authorList>
    </citation>
    <scope>IDENTIFICATION</scope>
    <source>
        <strain evidence="4">CBS 781.70</strain>
    </source>
</reference>
<proteinExistence type="predicted"/>
<organism evidence="2">
    <name type="scientific">Eremomyces bilateralis CBS 781.70</name>
    <dbReference type="NCBI Taxonomy" id="1392243"/>
    <lineage>
        <taxon>Eukaryota</taxon>
        <taxon>Fungi</taxon>
        <taxon>Dikarya</taxon>
        <taxon>Ascomycota</taxon>
        <taxon>Pezizomycotina</taxon>
        <taxon>Dothideomycetes</taxon>
        <taxon>Dothideomycetes incertae sedis</taxon>
        <taxon>Eremomycetales</taxon>
        <taxon>Eremomycetaceae</taxon>
        <taxon>Eremomyces</taxon>
    </lineage>
</organism>
<dbReference type="Proteomes" id="UP000504638">
    <property type="component" value="Unplaced"/>
</dbReference>
<accession>A0A6G1FQP6</accession>
<gene>
    <name evidence="2 4" type="ORF">P152DRAFT_453130</name>
</gene>
<evidence type="ECO:0000256" key="1">
    <source>
        <dbReference type="SAM" id="SignalP"/>
    </source>
</evidence>
<evidence type="ECO:0000313" key="4">
    <source>
        <dbReference type="RefSeq" id="XP_033529748.1"/>
    </source>
</evidence>
<reference evidence="4" key="2">
    <citation type="submission" date="2020-04" db="EMBL/GenBank/DDBJ databases">
        <authorList>
            <consortium name="NCBI Genome Project"/>
        </authorList>
    </citation>
    <scope>NUCLEOTIDE SEQUENCE</scope>
    <source>
        <strain evidence="4">CBS 781.70</strain>
    </source>
</reference>